<evidence type="ECO:0000256" key="1">
    <source>
        <dbReference type="SAM" id="SignalP"/>
    </source>
</evidence>
<organism evidence="3 4">
    <name type="scientific">Mucisphaera calidilacus</name>
    <dbReference type="NCBI Taxonomy" id="2527982"/>
    <lineage>
        <taxon>Bacteria</taxon>
        <taxon>Pseudomonadati</taxon>
        <taxon>Planctomycetota</taxon>
        <taxon>Phycisphaerae</taxon>
        <taxon>Phycisphaerales</taxon>
        <taxon>Phycisphaeraceae</taxon>
        <taxon>Mucisphaera</taxon>
    </lineage>
</organism>
<dbReference type="InterPro" id="IPR051918">
    <property type="entry name" value="STPP_CPPED1"/>
</dbReference>
<evidence type="ECO:0000313" key="4">
    <source>
        <dbReference type="Proteomes" id="UP000320386"/>
    </source>
</evidence>
<dbReference type="Gene3D" id="3.60.21.10">
    <property type="match status" value="1"/>
</dbReference>
<dbReference type="SUPFAM" id="SSF56300">
    <property type="entry name" value="Metallo-dependent phosphatases"/>
    <property type="match status" value="1"/>
</dbReference>
<dbReference type="AlphaFoldDB" id="A0A518BVG6"/>
<dbReference type="PANTHER" id="PTHR43143">
    <property type="entry name" value="METALLOPHOSPHOESTERASE, CALCINEURIN SUPERFAMILY"/>
    <property type="match status" value="1"/>
</dbReference>
<dbReference type="InterPro" id="IPR029052">
    <property type="entry name" value="Metallo-depent_PP-like"/>
</dbReference>
<dbReference type="InterPro" id="IPR006311">
    <property type="entry name" value="TAT_signal"/>
</dbReference>
<dbReference type="EMBL" id="CP036280">
    <property type="protein sequence ID" value="QDU70966.1"/>
    <property type="molecule type" value="Genomic_DNA"/>
</dbReference>
<dbReference type="Proteomes" id="UP000320386">
    <property type="component" value="Chromosome"/>
</dbReference>
<name>A0A518BVG6_9BACT</name>
<dbReference type="GO" id="GO:0016787">
    <property type="term" value="F:hydrolase activity"/>
    <property type="evidence" value="ECO:0007669"/>
    <property type="project" value="InterPro"/>
</dbReference>
<protein>
    <submittedName>
        <fullName evidence="3">Cyclic 3',5'-adenosine monophosphate phosphodiesterase</fullName>
    </submittedName>
</protein>
<feature type="chain" id="PRO_5021879097" evidence="1">
    <location>
        <begin position="18"/>
        <end position="352"/>
    </location>
</feature>
<dbReference type="PANTHER" id="PTHR43143:SF1">
    <property type="entry name" value="SERINE_THREONINE-PROTEIN PHOSPHATASE CPPED1"/>
    <property type="match status" value="1"/>
</dbReference>
<sequence precursor="true">MPRLTRRTFLAGTTASAATLLTGCAATSERTRSAGSRGARGDGFTFVHITDQHVARRRDGHLGYQTCMNEVAALDPQPDFALMGGDLAFDGLYNPKDEFIDQIKLYKAASDTLPFPYYNCMGNHDVLGWNARRKVDANDPDLGKKLIMDILEWEKPYYSFDHKGWHFAVLDCIHPVEADHGPDYEPRIGEEQLNWLAYDLGAAGERPKVVMTHIATFCNTGQQTGNPEARAMNHMVVQDNVALRHILERHSVKALLQGHSHRAEVYQYNNVWYITTPAASGAWWSGDWNGAAPGYTILNARDNKLDWELCYYDWTPRLEDRDTIERQRTLERELFLKQQAELLARERSGIRS</sequence>
<proteinExistence type="predicted"/>
<gene>
    <name evidence="3" type="ORF">Pan265_08100</name>
</gene>
<dbReference type="RefSeq" id="WP_145445105.1">
    <property type="nucleotide sequence ID" value="NZ_CP036280.1"/>
</dbReference>
<dbReference type="PROSITE" id="PS51257">
    <property type="entry name" value="PROKAR_LIPOPROTEIN"/>
    <property type="match status" value="1"/>
</dbReference>
<dbReference type="KEGG" id="mcad:Pan265_08100"/>
<evidence type="ECO:0000313" key="3">
    <source>
        <dbReference type="EMBL" id="QDU70966.1"/>
    </source>
</evidence>
<dbReference type="PROSITE" id="PS51318">
    <property type="entry name" value="TAT"/>
    <property type="match status" value="1"/>
</dbReference>
<feature type="signal peptide" evidence="1">
    <location>
        <begin position="1"/>
        <end position="17"/>
    </location>
</feature>
<evidence type="ECO:0000259" key="2">
    <source>
        <dbReference type="Pfam" id="PF00149"/>
    </source>
</evidence>
<keyword evidence="4" id="KW-1185">Reference proteome</keyword>
<accession>A0A518BVG6</accession>
<keyword evidence="1" id="KW-0732">Signal</keyword>
<dbReference type="InterPro" id="IPR004843">
    <property type="entry name" value="Calcineurin-like_PHP"/>
</dbReference>
<dbReference type="OrthoDB" id="211986at2"/>
<dbReference type="Pfam" id="PF00149">
    <property type="entry name" value="Metallophos"/>
    <property type="match status" value="1"/>
</dbReference>
<feature type="domain" description="Calcineurin-like phosphoesterase" evidence="2">
    <location>
        <begin position="45"/>
        <end position="262"/>
    </location>
</feature>
<reference evidence="3 4" key="1">
    <citation type="submission" date="2019-02" db="EMBL/GenBank/DDBJ databases">
        <title>Deep-cultivation of Planctomycetes and their phenomic and genomic characterization uncovers novel biology.</title>
        <authorList>
            <person name="Wiegand S."/>
            <person name="Jogler M."/>
            <person name="Boedeker C."/>
            <person name="Pinto D."/>
            <person name="Vollmers J."/>
            <person name="Rivas-Marin E."/>
            <person name="Kohn T."/>
            <person name="Peeters S.H."/>
            <person name="Heuer A."/>
            <person name="Rast P."/>
            <person name="Oberbeckmann S."/>
            <person name="Bunk B."/>
            <person name="Jeske O."/>
            <person name="Meyerdierks A."/>
            <person name="Storesund J.E."/>
            <person name="Kallscheuer N."/>
            <person name="Luecker S."/>
            <person name="Lage O.M."/>
            <person name="Pohl T."/>
            <person name="Merkel B.J."/>
            <person name="Hornburger P."/>
            <person name="Mueller R.-W."/>
            <person name="Bruemmer F."/>
            <person name="Labrenz M."/>
            <person name="Spormann A.M."/>
            <person name="Op den Camp H."/>
            <person name="Overmann J."/>
            <person name="Amann R."/>
            <person name="Jetten M.S.M."/>
            <person name="Mascher T."/>
            <person name="Medema M.H."/>
            <person name="Devos D.P."/>
            <person name="Kaster A.-K."/>
            <person name="Ovreas L."/>
            <person name="Rohde M."/>
            <person name="Galperin M.Y."/>
            <person name="Jogler C."/>
        </authorList>
    </citation>
    <scope>NUCLEOTIDE SEQUENCE [LARGE SCALE GENOMIC DNA]</scope>
    <source>
        <strain evidence="3 4">Pan265</strain>
    </source>
</reference>